<evidence type="ECO:0000259" key="6">
    <source>
        <dbReference type="Pfam" id="PF01120"/>
    </source>
</evidence>
<organism evidence="7 8">
    <name type="scientific">Catonella massiliensis</name>
    <dbReference type="NCBI Taxonomy" id="2799636"/>
    <lineage>
        <taxon>Bacteria</taxon>
        <taxon>Bacillati</taxon>
        <taxon>Bacillota</taxon>
        <taxon>Clostridia</taxon>
        <taxon>Lachnospirales</taxon>
        <taxon>Lachnospiraceae</taxon>
        <taxon>Catonella</taxon>
    </lineage>
</organism>
<feature type="domain" description="Glycoside hydrolase family 29 N-terminal" evidence="6">
    <location>
        <begin position="31"/>
        <end position="346"/>
    </location>
</feature>
<protein>
    <recommendedName>
        <fullName evidence="2">alpha-L-fucosidase</fullName>
        <ecNumber evidence="2">3.2.1.51</ecNumber>
    </recommendedName>
</protein>
<keyword evidence="5" id="KW-0326">Glycosidase</keyword>
<dbReference type="Gene3D" id="3.20.20.80">
    <property type="entry name" value="Glycosidases"/>
    <property type="match status" value="1"/>
</dbReference>
<dbReference type="InterPro" id="IPR017853">
    <property type="entry name" value="GH"/>
</dbReference>
<dbReference type="SUPFAM" id="SSF51445">
    <property type="entry name" value="(Trans)glycosidases"/>
    <property type="match status" value="1"/>
</dbReference>
<gene>
    <name evidence="7" type="ORF">JJN12_02490</name>
</gene>
<comment type="similarity">
    <text evidence="1">Belongs to the glycosyl hydrolase 29 family.</text>
</comment>
<name>A0ABS1IXN7_9FIRM</name>
<evidence type="ECO:0000313" key="8">
    <source>
        <dbReference type="Proteomes" id="UP000604730"/>
    </source>
</evidence>
<comment type="caution">
    <text evidence="7">The sequence shown here is derived from an EMBL/GenBank/DDBJ whole genome shotgun (WGS) entry which is preliminary data.</text>
</comment>
<dbReference type="EMBL" id="JAEPRJ010000001">
    <property type="protein sequence ID" value="MBK5896656.1"/>
    <property type="molecule type" value="Genomic_DNA"/>
</dbReference>
<dbReference type="RefSeq" id="WP_208428216.1">
    <property type="nucleotide sequence ID" value="NZ_JAEPRJ010000001.1"/>
</dbReference>
<dbReference type="SMART" id="SM00812">
    <property type="entry name" value="Alpha_L_fucos"/>
    <property type="match status" value="1"/>
</dbReference>
<evidence type="ECO:0000256" key="3">
    <source>
        <dbReference type="ARBA" id="ARBA00022729"/>
    </source>
</evidence>
<keyword evidence="8" id="KW-1185">Reference proteome</keyword>
<dbReference type="PANTHER" id="PTHR10030">
    <property type="entry name" value="ALPHA-L-FUCOSIDASE"/>
    <property type="match status" value="1"/>
</dbReference>
<dbReference type="Gene3D" id="2.60.120.260">
    <property type="entry name" value="Galactose-binding domain-like"/>
    <property type="match status" value="1"/>
</dbReference>
<dbReference type="EC" id="3.2.1.51" evidence="2"/>
<dbReference type="InterPro" id="IPR000933">
    <property type="entry name" value="Glyco_hydro_29"/>
</dbReference>
<evidence type="ECO:0000256" key="5">
    <source>
        <dbReference type="ARBA" id="ARBA00023295"/>
    </source>
</evidence>
<evidence type="ECO:0000313" key="7">
    <source>
        <dbReference type="EMBL" id="MBK5896656.1"/>
    </source>
</evidence>
<dbReference type="PANTHER" id="PTHR10030:SF37">
    <property type="entry name" value="ALPHA-L-FUCOSIDASE-RELATED"/>
    <property type="match status" value="1"/>
</dbReference>
<sequence length="478" mass="54835">MSYKYEELDKRLVSVVPSKRQVEYQQREFYGFIHFTVNTYTNKEWGLGDESPEIFNPYDLDAESWVKAAVSAGMQGLILTCKHHDGFCLWPSKYTEHSVKNSPYKDGKGDIVKELSDACKKYGIKFGVYLSPWDRNCAVYGTGKEYDDFYINQMTELLTNYGDVYTFWMDGACGEGPNGKKQVYDWERYYAKVRELQPEAVLSICGPDVRWCGNEAGVVRKSEWSVVSKLMTSPAFTAELSQKEDNEEFRKRAIDPTNEELGSREVLENEPELAWYPAETDLSIRPGWFYHPEEDDKVRSLENLKDIYLKSVGGNTALLLNVCPMKNGRFHENDTKRLAELGDFIRESFKDNLADKAEIISVPEKGDRGENISSIRADDYETYFKTEDGKRELCIELKWEEGVKASYLVLKENILLSQRVESFKVYEEVKGEGYKEVYDGTVIGYKRIVVLSGREVTGIKIEITDSRIAPAISFVGVY</sequence>
<dbReference type="Proteomes" id="UP000604730">
    <property type="component" value="Unassembled WGS sequence"/>
</dbReference>
<evidence type="ECO:0000256" key="4">
    <source>
        <dbReference type="ARBA" id="ARBA00022801"/>
    </source>
</evidence>
<accession>A0ABS1IXN7</accession>
<reference evidence="7 8" key="1">
    <citation type="submission" date="2021-01" db="EMBL/GenBank/DDBJ databases">
        <title>Isolation and description of Catonella massiliensis sp. nov., a novel Catonella species, isolated from a stable periodontitis subject.</title>
        <authorList>
            <person name="Antezack A."/>
            <person name="Boxberger M."/>
            <person name="La Scola B."/>
            <person name="Monnet-Corti V."/>
        </authorList>
    </citation>
    <scope>NUCLEOTIDE SEQUENCE [LARGE SCALE GENOMIC DNA]</scope>
    <source>
        <strain evidence="7 8">Marseille-Q4567</strain>
    </source>
</reference>
<keyword evidence="3" id="KW-0732">Signal</keyword>
<proteinExistence type="inferred from homology"/>
<dbReference type="Pfam" id="PF01120">
    <property type="entry name" value="Alpha_L_fucos"/>
    <property type="match status" value="1"/>
</dbReference>
<keyword evidence="4" id="KW-0378">Hydrolase</keyword>
<evidence type="ECO:0000256" key="1">
    <source>
        <dbReference type="ARBA" id="ARBA00007951"/>
    </source>
</evidence>
<dbReference type="InterPro" id="IPR057739">
    <property type="entry name" value="Glyco_hydro_29_N"/>
</dbReference>
<evidence type="ECO:0000256" key="2">
    <source>
        <dbReference type="ARBA" id="ARBA00012662"/>
    </source>
</evidence>